<keyword evidence="2 3" id="KW-0040">ANK repeat</keyword>
<evidence type="ECO:0000256" key="1">
    <source>
        <dbReference type="ARBA" id="ARBA00022737"/>
    </source>
</evidence>
<keyword evidence="1" id="KW-0677">Repeat</keyword>
<dbReference type="Gene3D" id="1.25.40.20">
    <property type="entry name" value="Ankyrin repeat-containing domain"/>
    <property type="match status" value="1"/>
</dbReference>
<name>A0A518EYI5_9BACT</name>
<evidence type="ECO:0000313" key="5">
    <source>
        <dbReference type="Proteomes" id="UP000320390"/>
    </source>
</evidence>
<evidence type="ECO:0000256" key="3">
    <source>
        <dbReference type="PROSITE-ProRule" id="PRU00023"/>
    </source>
</evidence>
<feature type="repeat" description="ANK" evidence="3">
    <location>
        <begin position="116"/>
        <end position="148"/>
    </location>
</feature>
<dbReference type="OrthoDB" id="291361at2"/>
<dbReference type="RefSeq" id="WP_145203046.1">
    <property type="nucleotide sequence ID" value="NZ_CP036434.1"/>
</dbReference>
<dbReference type="InterPro" id="IPR002110">
    <property type="entry name" value="Ankyrin_rpt"/>
</dbReference>
<dbReference type="PANTHER" id="PTHR24198">
    <property type="entry name" value="ANKYRIN REPEAT AND PROTEIN KINASE DOMAIN-CONTAINING PROTEIN"/>
    <property type="match status" value="1"/>
</dbReference>
<dbReference type="PROSITE" id="PS50297">
    <property type="entry name" value="ANK_REP_REGION"/>
    <property type="match status" value="1"/>
</dbReference>
<protein>
    <submittedName>
        <fullName evidence="4">Ankyrin repeats (3 copies)</fullName>
    </submittedName>
</protein>
<gene>
    <name evidence="4" type="ORF">Poly30_47070</name>
</gene>
<reference evidence="4 5" key="1">
    <citation type="submission" date="2019-02" db="EMBL/GenBank/DDBJ databases">
        <title>Deep-cultivation of Planctomycetes and their phenomic and genomic characterization uncovers novel biology.</title>
        <authorList>
            <person name="Wiegand S."/>
            <person name="Jogler M."/>
            <person name="Boedeker C."/>
            <person name="Pinto D."/>
            <person name="Vollmers J."/>
            <person name="Rivas-Marin E."/>
            <person name="Kohn T."/>
            <person name="Peeters S.H."/>
            <person name="Heuer A."/>
            <person name="Rast P."/>
            <person name="Oberbeckmann S."/>
            <person name="Bunk B."/>
            <person name="Jeske O."/>
            <person name="Meyerdierks A."/>
            <person name="Storesund J.E."/>
            <person name="Kallscheuer N."/>
            <person name="Luecker S."/>
            <person name="Lage O.M."/>
            <person name="Pohl T."/>
            <person name="Merkel B.J."/>
            <person name="Hornburger P."/>
            <person name="Mueller R.-W."/>
            <person name="Bruemmer F."/>
            <person name="Labrenz M."/>
            <person name="Spormann A.M."/>
            <person name="Op den Camp H."/>
            <person name="Overmann J."/>
            <person name="Amann R."/>
            <person name="Jetten M.S.M."/>
            <person name="Mascher T."/>
            <person name="Medema M.H."/>
            <person name="Devos D.P."/>
            <person name="Kaster A.-K."/>
            <person name="Ovreas L."/>
            <person name="Rohde M."/>
            <person name="Galperin M.Y."/>
            <person name="Jogler C."/>
        </authorList>
    </citation>
    <scope>NUCLEOTIDE SEQUENCE [LARGE SCALE GENOMIC DNA]</scope>
    <source>
        <strain evidence="4 5">Poly30</strain>
    </source>
</reference>
<dbReference type="SUPFAM" id="SSF48403">
    <property type="entry name" value="Ankyrin repeat"/>
    <property type="match status" value="1"/>
</dbReference>
<dbReference type="EMBL" id="CP036434">
    <property type="protein sequence ID" value="QDV09150.1"/>
    <property type="molecule type" value="Genomic_DNA"/>
</dbReference>
<dbReference type="Pfam" id="PF12796">
    <property type="entry name" value="Ank_2"/>
    <property type="match status" value="1"/>
</dbReference>
<proteinExistence type="predicted"/>
<dbReference type="PANTHER" id="PTHR24198:SF165">
    <property type="entry name" value="ANKYRIN REPEAT-CONTAINING PROTEIN-RELATED"/>
    <property type="match status" value="1"/>
</dbReference>
<evidence type="ECO:0000313" key="4">
    <source>
        <dbReference type="EMBL" id="QDV09150.1"/>
    </source>
</evidence>
<dbReference type="InterPro" id="IPR036770">
    <property type="entry name" value="Ankyrin_rpt-contain_sf"/>
</dbReference>
<dbReference type="AlphaFoldDB" id="A0A518EYI5"/>
<keyword evidence="5" id="KW-1185">Reference proteome</keyword>
<dbReference type="SMART" id="SM00248">
    <property type="entry name" value="ANK"/>
    <property type="match status" value="3"/>
</dbReference>
<sequence>MTNELKTIIEQGDVAHLKSTLESSPELGRAPITFGPQNQHSVPPLHYVCDVLFRKLVNQEQALSMGDALIDSGVDIHEVYARSGDTFLIAAASLGAESLGVRLVELGADVHARGLFGATALHWSALMGQPKLANALLRAGAPTDVTDRNYGATPLGWAQHAFREGNMGPAEGLRAVAALLGGSVEA</sequence>
<evidence type="ECO:0000256" key="2">
    <source>
        <dbReference type="ARBA" id="ARBA00023043"/>
    </source>
</evidence>
<dbReference type="PROSITE" id="PS50088">
    <property type="entry name" value="ANK_REPEAT"/>
    <property type="match status" value="1"/>
</dbReference>
<dbReference type="Proteomes" id="UP000320390">
    <property type="component" value="Chromosome"/>
</dbReference>
<accession>A0A518EYI5</accession>
<organism evidence="4 5">
    <name type="scientific">Saltatorellus ferox</name>
    <dbReference type="NCBI Taxonomy" id="2528018"/>
    <lineage>
        <taxon>Bacteria</taxon>
        <taxon>Pseudomonadati</taxon>
        <taxon>Planctomycetota</taxon>
        <taxon>Planctomycetia</taxon>
        <taxon>Planctomycetia incertae sedis</taxon>
        <taxon>Saltatorellus</taxon>
    </lineage>
</organism>